<evidence type="ECO:0000256" key="3">
    <source>
        <dbReference type="SAM" id="MobiDB-lite"/>
    </source>
</evidence>
<evidence type="ECO:0000313" key="5">
    <source>
        <dbReference type="EMBL" id="KZT57533.1"/>
    </source>
</evidence>
<feature type="compositionally biased region" description="Basic and acidic residues" evidence="3">
    <location>
        <begin position="431"/>
        <end position="465"/>
    </location>
</feature>
<feature type="region of interest" description="Disordered" evidence="3">
    <location>
        <begin position="412"/>
        <end position="475"/>
    </location>
</feature>
<name>A0A165G2Z0_9BASI</name>
<feature type="compositionally biased region" description="Polar residues" evidence="3">
    <location>
        <begin position="466"/>
        <end position="475"/>
    </location>
</feature>
<feature type="domain" description="Protein kinase" evidence="4">
    <location>
        <begin position="135"/>
        <end position="423"/>
    </location>
</feature>
<dbReference type="PROSITE" id="PS50011">
    <property type="entry name" value="PROTEIN_KINASE_DOM"/>
    <property type="match status" value="1"/>
</dbReference>
<dbReference type="EMBL" id="KV423962">
    <property type="protein sequence ID" value="KZT57533.1"/>
    <property type="molecule type" value="Genomic_DNA"/>
</dbReference>
<keyword evidence="5" id="KW-0808">Transferase</keyword>
<dbReference type="Pfam" id="PF07714">
    <property type="entry name" value="PK_Tyr_Ser-Thr"/>
    <property type="match status" value="1"/>
</dbReference>
<dbReference type="InterPro" id="IPR000719">
    <property type="entry name" value="Prot_kinase_dom"/>
</dbReference>
<keyword evidence="5" id="KW-0418">Kinase</keyword>
<gene>
    <name evidence="5" type="ORF">CALCODRAFT_469620</name>
</gene>
<dbReference type="AlphaFoldDB" id="A0A165G2Z0"/>
<dbReference type="STRING" id="1353952.A0A165G2Z0"/>
<dbReference type="PANTHER" id="PTHR44329">
    <property type="entry name" value="SERINE/THREONINE-PROTEIN KINASE TNNI3K-RELATED"/>
    <property type="match status" value="1"/>
</dbReference>
<keyword evidence="6" id="KW-1185">Reference proteome</keyword>
<evidence type="ECO:0000256" key="2">
    <source>
        <dbReference type="ARBA" id="ARBA00022840"/>
    </source>
</evidence>
<organism evidence="5 6">
    <name type="scientific">Calocera cornea HHB12733</name>
    <dbReference type="NCBI Taxonomy" id="1353952"/>
    <lineage>
        <taxon>Eukaryota</taxon>
        <taxon>Fungi</taxon>
        <taxon>Dikarya</taxon>
        <taxon>Basidiomycota</taxon>
        <taxon>Agaricomycotina</taxon>
        <taxon>Dacrymycetes</taxon>
        <taxon>Dacrymycetales</taxon>
        <taxon>Dacrymycetaceae</taxon>
        <taxon>Calocera</taxon>
    </lineage>
</organism>
<dbReference type="Proteomes" id="UP000076842">
    <property type="component" value="Unassembled WGS sequence"/>
</dbReference>
<evidence type="ECO:0000256" key="1">
    <source>
        <dbReference type="ARBA" id="ARBA00022741"/>
    </source>
</evidence>
<evidence type="ECO:0000313" key="6">
    <source>
        <dbReference type="Proteomes" id="UP000076842"/>
    </source>
</evidence>
<dbReference type="PANTHER" id="PTHR44329:SF298">
    <property type="entry name" value="MIXED LINEAGE KINASE DOMAIN-LIKE PROTEIN"/>
    <property type="match status" value="1"/>
</dbReference>
<dbReference type="SUPFAM" id="SSF56112">
    <property type="entry name" value="Protein kinase-like (PK-like)"/>
    <property type="match status" value="1"/>
</dbReference>
<keyword evidence="1" id="KW-0547">Nucleotide-binding</keyword>
<dbReference type="Gene3D" id="1.10.510.10">
    <property type="entry name" value="Transferase(Phosphotransferase) domain 1"/>
    <property type="match status" value="1"/>
</dbReference>
<dbReference type="InParanoid" id="A0A165G2Z0"/>
<dbReference type="InterPro" id="IPR001245">
    <property type="entry name" value="Ser-Thr/Tyr_kinase_cat_dom"/>
</dbReference>
<protein>
    <submittedName>
        <fullName evidence="5">Kinase-like protein</fullName>
    </submittedName>
</protein>
<evidence type="ECO:0000259" key="4">
    <source>
        <dbReference type="PROSITE" id="PS50011"/>
    </source>
</evidence>
<dbReference type="InterPro" id="IPR051681">
    <property type="entry name" value="Ser/Thr_Kinases-Pseudokinases"/>
</dbReference>
<dbReference type="GO" id="GO:0004674">
    <property type="term" value="F:protein serine/threonine kinase activity"/>
    <property type="evidence" value="ECO:0007669"/>
    <property type="project" value="TreeGrafter"/>
</dbReference>
<sequence length="475" mass="53145">MSSSRLLCWLTGRVRSDEEGLQTAERDLQCEVEHASASIAARGEGKESISDEAYADILTRMQDARKSLAALKSWRRPFFRIQATSKSLRRHRQSLVDAIAGLQGAGGQGLGTPDNTKIPNGRRDPLAADITDLVATTSTDIIQSPSNDMWLGEYRSKEHPSHPVKVILKESRVYAVLRYRHLHQAMDREIIRWPRLRHPNVLPFFGTTDLAKRRGYHYYFVSPWMDNGDIMHYLAAHTSADRKHLIMGIVYGLQYLHSQAPPIVHGSLKASNVLVTDAGDSVLCDYGQARFADDMPTDITIDLAPECARWAAPEHFPLAAPESGKVVDLWVPSSDIFSLGMTIYEILSGSKPFADKSNRLAREAIQDGNRPDIQDAWKSNPHLEIIIDLMTRCWDHDPGKRPTSAQATALLQEDHSTPPQPSLVAETSRNSIEHESPPILLAEHEPSTEGSRQTDKHMDGKEDVSRWQTSLTQIM</sequence>
<dbReference type="OrthoDB" id="1668230at2759"/>
<keyword evidence="2" id="KW-0067">ATP-binding</keyword>
<reference evidence="5 6" key="1">
    <citation type="journal article" date="2016" name="Mol. Biol. Evol.">
        <title>Comparative Genomics of Early-Diverging Mushroom-Forming Fungi Provides Insights into the Origins of Lignocellulose Decay Capabilities.</title>
        <authorList>
            <person name="Nagy L.G."/>
            <person name="Riley R."/>
            <person name="Tritt A."/>
            <person name="Adam C."/>
            <person name="Daum C."/>
            <person name="Floudas D."/>
            <person name="Sun H."/>
            <person name="Yadav J.S."/>
            <person name="Pangilinan J."/>
            <person name="Larsson K.H."/>
            <person name="Matsuura K."/>
            <person name="Barry K."/>
            <person name="Labutti K."/>
            <person name="Kuo R."/>
            <person name="Ohm R.A."/>
            <person name="Bhattacharya S.S."/>
            <person name="Shirouzu T."/>
            <person name="Yoshinaga Y."/>
            <person name="Martin F.M."/>
            <person name="Grigoriev I.V."/>
            <person name="Hibbett D.S."/>
        </authorList>
    </citation>
    <scope>NUCLEOTIDE SEQUENCE [LARGE SCALE GENOMIC DNA]</scope>
    <source>
        <strain evidence="5 6">HHB12733</strain>
    </source>
</reference>
<accession>A0A165G2Z0</accession>
<dbReference type="GO" id="GO:0005524">
    <property type="term" value="F:ATP binding"/>
    <property type="evidence" value="ECO:0007669"/>
    <property type="project" value="UniProtKB-KW"/>
</dbReference>
<proteinExistence type="predicted"/>
<dbReference type="InterPro" id="IPR011009">
    <property type="entry name" value="Kinase-like_dom_sf"/>
</dbReference>